<dbReference type="KEGG" id="pco:PHACADRAFT_33919"/>
<feature type="signal peptide" evidence="1">
    <location>
        <begin position="1"/>
        <end position="18"/>
    </location>
</feature>
<evidence type="ECO:0008006" key="4">
    <source>
        <dbReference type="Google" id="ProtNLM"/>
    </source>
</evidence>
<dbReference type="Proteomes" id="UP000008370">
    <property type="component" value="Unassembled WGS sequence"/>
</dbReference>
<keyword evidence="1" id="KW-0732">Signal</keyword>
<name>K5UFY2_PHACS</name>
<sequence length="539" mass="58644">MLPRVVTILTLLATVARAVDPCATIAGQKWTSPQDVRTCFASFKVDPEIKANIVDVVNKTLAFHTSVNYEILAPPPFSADVHENLLADLARISQQEYPSDFDLHIDMSQTLKRLNDGHCVYINDCYDSLFLTFLPLPLVLLTDPDESQSVHIAPEAFAVASVEFADELDVWQNALPGALKGQLETAEIRYSQQYQLSGAEVLAINGQDPFVAVDANAQTAGSFQPFGTRQNGFFASYNRVDAGWSYIMGQFAQLSLPLNDSATLTVLRVNHTMPETFTLPYRSRIGTTAVPWTDSTTFRQNNCVAVNGTNGVNLNNPSNPLRKRDSMLRPVEKFRQSPPAAASFSRKQARSVMLDSTPLQDVSLPPALTPAGNVPGSSGVTEFFLLKDGRTGVLALGSFEDTGTIDDFEQTLLTGLVNLKNMGATQLIVDVSNNGGGFICVAHIVGPKPTSVPQAGLNTTARAGPLAQQIVKQILGNPSIDPGVNLLYNPLNWFFPENNTQFPADFDWLDPDVPKVINGRQDAFSLTYVPVPSFRDGPV</sequence>
<dbReference type="AlphaFoldDB" id="K5UFY2"/>
<proteinExistence type="predicted"/>
<dbReference type="GeneID" id="18919864"/>
<dbReference type="InParanoid" id="K5UFY2"/>
<reference evidence="2 3" key="1">
    <citation type="journal article" date="2012" name="BMC Genomics">
        <title>Comparative genomics of the white-rot fungi, Phanerochaete carnosa and P. chrysosporium, to elucidate the genetic basis of the distinct wood types they colonize.</title>
        <authorList>
            <person name="Suzuki H."/>
            <person name="MacDonald J."/>
            <person name="Syed K."/>
            <person name="Salamov A."/>
            <person name="Hori C."/>
            <person name="Aerts A."/>
            <person name="Henrissat B."/>
            <person name="Wiebenga A."/>
            <person name="vanKuyk P.A."/>
            <person name="Barry K."/>
            <person name="Lindquist E."/>
            <person name="LaButti K."/>
            <person name="Lapidus A."/>
            <person name="Lucas S."/>
            <person name="Coutinho P."/>
            <person name="Gong Y."/>
            <person name="Samejima M."/>
            <person name="Mahadevan R."/>
            <person name="Abou-Zaid M."/>
            <person name="de Vries R.P."/>
            <person name="Igarashi K."/>
            <person name="Yadav J.S."/>
            <person name="Grigoriev I.V."/>
            <person name="Master E.R."/>
        </authorList>
    </citation>
    <scope>NUCLEOTIDE SEQUENCE [LARGE SCALE GENOMIC DNA]</scope>
    <source>
        <strain evidence="2 3">HHB-10118-sp</strain>
    </source>
</reference>
<dbReference type="EMBL" id="JH931149">
    <property type="protein sequence ID" value="EKM48356.1"/>
    <property type="molecule type" value="Genomic_DNA"/>
</dbReference>
<dbReference type="Gene3D" id="3.90.226.10">
    <property type="entry name" value="2-enoyl-CoA Hydratase, Chain A, domain 1"/>
    <property type="match status" value="1"/>
</dbReference>
<protein>
    <recommendedName>
        <fullName evidence="4">Tail specific protease domain-containing protein</fullName>
    </recommendedName>
</protein>
<dbReference type="SUPFAM" id="SSF52096">
    <property type="entry name" value="ClpP/crotonase"/>
    <property type="match status" value="1"/>
</dbReference>
<feature type="non-terminal residue" evidence="2">
    <location>
        <position position="1"/>
    </location>
</feature>
<organism evidence="2 3">
    <name type="scientific">Phanerochaete carnosa (strain HHB-10118-sp)</name>
    <name type="common">White-rot fungus</name>
    <name type="synonym">Peniophora carnosa</name>
    <dbReference type="NCBI Taxonomy" id="650164"/>
    <lineage>
        <taxon>Eukaryota</taxon>
        <taxon>Fungi</taxon>
        <taxon>Dikarya</taxon>
        <taxon>Basidiomycota</taxon>
        <taxon>Agaricomycotina</taxon>
        <taxon>Agaricomycetes</taxon>
        <taxon>Polyporales</taxon>
        <taxon>Phanerochaetaceae</taxon>
        <taxon>Phanerochaete</taxon>
    </lineage>
</organism>
<dbReference type="PANTHER" id="PTHR37049">
    <property type="entry name" value="PEPTIDASE S41 FAMILY PROTEIN"/>
    <property type="match status" value="1"/>
</dbReference>
<feature type="chain" id="PRO_5003883845" description="Tail specific protease domain-containing protein" evidence="1">
    <location>
        <begin position="19"/>
        <end position="539"/>
    </location>
</feature>
<dbReference type="InterPro" id="IPR052766">
    <property type="entry name" value="S41A_metabolite_peptidase"/>
</dbReference>
<dbReference type="RefSeq" id="XP_007403092.1">
    <property type="nucleotide sequence ID" value="XM_007403030.1"/>
</dbReference>
<evidence type="ECO:0000313" key="2">
    <source>
        <dbReference type="EMBL" id="EKM48356.1"/>
    </source>
</evidence>
<dbReference type="InterPro" id="IPR029045">
    <property type="entry name" value="ClpP/crotonase-like_dom_sf"/>
</dbReference>
<keyword evidence="3" id="KW-1185">Reference proteome</keyword>
<dbReference type="STRING" id="650164.K5UFY2"/>
<dbReference type="PANTHER" id="PTHR37049:SF4">
    <property type="entry name" value="RHODANESE DOMAIN-CONTAINING PROTEIN"/>
    <property type="match status" value="1"/>
</dbReference>
<dbReference type="HOGENOM" id="CLU_019851_0_0_1"/>
<dbReference type="OrthoDB" id="27214at2759"/>
<evidence type="ECO:0000313" key="3">
    <source>
        <dbReference type="Proteomes" id="UP000008370"/>
    </source>
</evidence>
<evidence type="ECO:0000256" key="1">
    <source>
        <dbReference type="SAM" id="SignalP"/>
    </source>
</evidence>
<gene>
    <name evidence="2" type="ORF">PHACADRAFT_33919</name>
</gene>
<accession>K5UFY2</accession>